<dbReference type="PANTHER" id="PTHR33362:SF7">
    <property type="entry name" value="SLL1103 PROTEIN"/>
    <property type="match status" value="1"/>
</dbReference>
<keyword evidence="7" id="KW-0813">Transport</keyword>
<keyword evidence="11" id="KW-1185">Reference proteome</keyword>
<protein>
    <submittedName>
        <fullName evidence="10">TRAP transporter large permease subunit</fullName>
    </submittedName>
</protein>
<accession>A0ABZ0PC58</accession>
<dbReference type="Proteomes" id="UP001305521">
    <property type="component" value="Chromosome"/>
</dbReference>
<evidence type="ECO:0000256" key="8">
    <source>
        <dbReference type="SAM" id="Phobius"/>
    </source>
</evidence>
<keyword evidence="5 8" id="KW-1133">Transmembrane helix</keyword>
<gene>
    <name evidence="10" type="ORF">R9Z33_14305</name>
</gene>
<dbReference type="PANTHER" id="PTHR33362">
    <property type="entry name" value="SIALIC ACID TRAP TRANSPORTER PERMEASE PROTEIN SIAT-RELATED"/>
    <property type="match status" value="1"/>
</dbReference>
<evidence type="ECO:0000256" key="3">
    <source>
        <dbReference type="ARBA" id="ARBA00022519"/>
    </source>
</evidence>
<proteinExistence type="predicted"/>
<dbReference type="RefSeq" id="WP_318647255.1">
    <property type="nucleotide sequence ID" value="NZ_CP137852.1"/>
</dbReference>
<feature type="transmembrane region" description="Helical" evidence="8">
    <location>
        <begin position="331"/>
        <end position="351"/>
    </location>
</feature>
<dbReference type="EMBL" id="CP137852">
    <property type="protein sequence ID" value="WPB83278.1"/>
    <property type="molecule type" value="Genomic_DNA"/>
</dbReference>
<dbReference type="Pfam" id="PF06808">
    <property type="entry name" value="DctM"/>
    <property type="match status" value="2"/>
</dbReference>
<evidence type="ECO:0000313" key="11">
    <source>
        <dbReference type="Proteomes" id="UP001305521"/>
    </source>
</evidence>
<evidence type="ECO:0000256" key="4">
    <source>
        <dbReference type="ARBA" id="ARBA00022692"/>
    </source>
</evidence>
<organism evidence="10 11">
    <name type="scientific">Sediminicoccus rosea</name>
    <dbReference type="NCBI Taxonomy" id="1225128"/>
    <lineage>
        <taxon>Bacteria</taxon>
        <taxon>Pseudomonadati</taxon>
        <taxon>Pseudomonadota</taxon>
        <taxon>Alphaproteobacteria</taxon>
        <taxon>Acetobacterales</taxon>
        <taxon>Roseomonadaceae</taxon>
        <taxon>Sediminicoccus</taxon>
    </lineage>
</organism>
<sequence>MSPSEIGSILDVMMMVALCTLIMIGIPVVFILTGCAIIFAGLGILFGAFDPFMLGALAQRVFGTMTSEVLIAIPLFVFMGMMLEKSKIAPELLEAMARLFGSVRGGLAISVTIVGALLAASTGIVGATVVTMGLIALPAMMKRNYEPGFSCGSICAAGTLGQIIPPSTVMVILGEVLASAYQQAQLAQGLFSIQTISVGQLFAGSMIPGLMLAGIYILYQVTLCYLKPEIGPAIPQSDRDSVSGGQIARALIPPIALIIAVLGSILGGIATPTEAAAVGAVGATLLAGLRNSEDSAWPIYLAATCAVVMVVLGVMFDLRIGRQEAPLMDRIAVWTAAVLGVGLAYGILVSLRRAFRGGMLGQVSHATMSVTAMIFATLIGATLFSLVFRGLGGDEMIRAVLEMIPGGKYGALAAVMLVIFILGFPLDFVEIVIIVVPIVGPVLLQMGIDPIWFGVLIAMNLQTSFLTPPLGPTLFYLQGVLPPEVDSRDVYRGVTPFVILQVIGILLVVLFPALATWLPDVLF</sequence>
<feature type="transmembrane region" description="Helical" evidence="8">
    <location>
        <begin position="29"/>
        <end position="49"/>
    </location>
</feature>
<feature type="transmembrane region" description="Helical" evidence="8">
    <location>
        <begin position="409"/>
        <end position="439"/>
    </location>
</feature>
<feature type="transmembrane region" description="Helical" evidence="8">
    <location>
        <begin position="363"/>
        <end position="388"/>
    </location>
</feature>
<feature type="domain" description="TRAP C4-dicarboxylate transport system permease DctM subunit" evidence="9">
    <location>
        <begin position="334"/>
        <end position="514"/>
    </location>
</feature>
<dbReference type="InterPro" id="IPR004681">
    <property type="entry name" value="TRAP_DctM"/>
</dbReference>
<evidence type="ECO:0000256" key="7">
    <source>
        <dbReference type="RuleBase" id="RU369079"/>
    </source>
</evidence>
<keyword evidence="4 8" id="KW-0812">Transmembrane</keyword>
<feature type="transmembrane region" description="Helical" evidence="8">
    <location>
        <begin position="497"/>
        <end position="518"/>
    </location>
</feature>
<comment type="function">
    <text evidence="7">Part of the tripartite ATP-independent periplasmic (TRAP) transport system.</text>
</comment>
<evidence type="ECO:0000313" key="10">
    <source>
        <dbReference type="EMBL" id="WPB83278.1"/>
    </source>
</evidence>
<evidence type="ECO:0000256" key="2">
    <source>
        <dbReference type="ARBA" id="ARBA00022475"/>
    </source>
</evidence>
<feature type="transmembrane region" description="Helical" evidence="8">
    <location>
        <begin position="61"/>
        <end position="83"/>
    </location>
</feature>
<feature type="transmembrane region" description="Helical" evidence="8">
    <location>
        <begin position="299"/>
        <end position="319"/>
    </location>
</feature>
<evidence type="ECO:0000256" key="5">
    <source>
        <dbReference type="ARBA" id="ARBA00022989"/>
    </source>
</evidence>
<keyword evidence="2" id="KW-1003">Cell membrane</keyword>
<reference evidence="10 11" key="1">
    <citation type="submission" date="2023-11" db="EMBL/GenBank/DDBJ databases">
        <title>Arctic aerobic anoxygenic photoheterotroph Sediminicoccus rosea KRV36 adapts its photosynthesis to long days of polar summer.</title>
        <authorList>
            <person name="Tomasch J."/>
            <person name="Kopejtka K."/>
            <person name="Bily T."/>
            <person name="Gardiner A.T."/>
            <person name="Gardian Z."/>
            <person name="Shivaramu S."/>
            <person name="Koblizek M."/>
            <person name="Engelhardt F."/>
            <person name="Kaftan D."/>
        </authorList>
    </citation>
    <scope>NUCLEOTIDE SEQUENCE [LARGE SCALE GENOMIC DNA]</scope>
    <source>
        <strain evidence="10 11">R-30</strain>
    </source>
</reference>
<keyword evidence="6 8" id="KW-0472">Membrane</keyword>
<comment type="subcellular location">
    <subcellularLocation>
        <location evidence="1 7">Cell inner membrane</location>
        <topology evidence="1 7">Multi-pass membrane protein</topology>
    </subcellularLocation>
</comment>
<dbReference type="InterPro" id="IPR010656">
    <property type="entry name" value="DctM"/>
</dbReference>
<evidence type="ECO:0000256" key="6">
    <source>
        <dbReference type="ARBA" id="ARBA00023136"/>
    </source>
</evidence>
<feature type="transmembrane region" description="Helical" evidence="8">
    <location>
        <begin position="153"/>
        <end position="181"/>
    </location>
</feature>
<evidence type="ECO:0000259" key="9">
    <source>
        <dbReference type="Pfam" id="PF06808"/>
    </source>
</evidence>
<name>A0ABZ0PC58_9PROT</name>
<evidence type="ECO:0000256" key="1">
    <source>
        <dbReference type="ARBA" id="ARBA00004429"/>
    </source>
</evidence>
<feature type="transmembrane region" description="Helical" evidence="8">
    <location>
        <begin position="201"/>
        <end position="226"/>
    </location>
</feature>
<feature type="transmembrane region" description="Helical" evidence="8">
    <location>
        <begin position="247"/>
        <end position="270"/>
    </location>
</feature>
<feature type="domain" description="TRAP C4-dicarboxylate transport system permease DctM subunit" evidence="9">
    <location>
        <begin position="16"/>
        <end position="290"/>
    </location>
</feature>
<keyword evidence="3 7" id="KW-0997">Cell inner membrane</keyword>